<dbReference type="GO" id="GO:0005829">
    <property type="term" value="C:cytosol"/>
    <property type="evidence" value="ECO:0007669"/>
    <property type="project" value="TreeGrafter"/>
</dbReference>
<dbReference type="SMART" id="SM01007">
    <property type="entry name" value="Aldolase_II"/>
    <property type="match status" value="1"/>
</dbReference>
<name>A0A6N7Z2Q5_9PSEU</name>
<comment type="caution">
    <text evidence="5">The sequence shown here is derived from an EMBL/GenBank/DDBJ whole genome shotgun (WGS) entry which is preliminary data.</text>
</comment>
<dbReference type="InterPro" id="IPR050197">
    <property type="entry name" value="Aldolase_class_II_sugar_metab"/>
</dbReference>
<dbReference type="GO" id="GO:0016832">
    <property type="term" value="F:aldehyde-lyase activity"/>
    <property type="evidence" value="ECO:0007669"/>
    <property type="project" value="TreeGrafter"/>
</dbReference>
<evidence type="ECO:0000256" key="1">
    <source>
        <dbReference type="ARBA" id="ARBA00022723"/>
    </source>
</evidence>
<dbReference type="OrthoDB" id="9786287at2"/>
<keyword evidence="2" id="KW-0456">Lyase</keyword>
<evidence type="ECO:0000313" key="6">
    <source>
        <dbReference type="Proteomes" id="UP000440096"/>
    </source>
</evidence>
<keyword evidence="1" id="KW-0479">Metal-binding</keyword>
<dbReference type="Proteomes" id="UP000440096">
    <property type="component" value="Unassembled WGS sequence"/>
</dbReference>
<evidence type="ECO:0000259" key="4">
    <source>
        <dbReference type="SMART" id="SM01007"/>
    </source>
</evidence>
<accession>A0A6N7Z2Q5</accession>
<dbReference type="AlphaFoldDB" id="A0A6N7Z2Q5"/>
<protein>
    <submittedName>
        <fullName evidence="5">Class II aldolase/adducin family protein</fullName>
    </submittedName>
</protein>
<dbReference type="GO" id="GO:0019323">
    <property type="term" value="P:pentose catabolic process"/>
    <property type="evidence" value="ECO:0007669"/>
    <property type="project" value="TreeGrafter"/>
</dbReference>
<evidence type="ECO:0000256" key="2">
    <source>
        <dbReference type="ARBA" id="ARBA00023239"/>
    </source>
</evidence>
<dbReference type="PANTHER" id="PTHR22789:SF0">
    <property type="entry name" value="3-OXO-TETRONATE 4-PHOSPHATE DECARBOXYLASE-RELATED"/>
    <property type="match status" value="1"/>
</dbReference>
<organism evidence="5 6">
    <name type="scientific">Amycolatopsis pithecellobii</name>
    <dbReference type="NCBI Taxonomy" id="664692"/>
    <lineage>
        <taxon>Bacteria</taxon>
        <taxon>Bacillati</taxon>
        <taxon>Actinomycetota</taxon>
        <taxon>Actinomycetes</taxon>
        <taxon>Pseudonocardiales</taxon>
        <taxon>Pseudonocardiaceae</taxon>
        <taxon>Amycolatopsis</taxon>
    </lineage>
</organism>
<feature type="domain" description="Class II aldolase/adducin N-terminal" evidence="4">
    <location>
        <begin position="1"/>
        <end position="167"/>
    </location>
</feature>
<dbReference type="Pfam" id="PF00596">
    <property type="entry name" value="Aldolase_II"/>
    <property type="match status" value="1"/>
</dbReference>
<dbReference type="SUPFAM" id="SSF53639">
    <property type="entry name" value="AraD/HMP-PK domain-like"/>
    <property type="match status" value="1"/>
</dbReference>
<dbReference type="Gene3D" id="3.40.225.10">
    <property type="entry name" value="Class II aldolase/adducin N-terminal domain"/>
    <property type="match status" value="1"/>
</dbReference>
<dbReference type="GO" id="GO:0046872">
    <property type="term" value="F:metal ion binding"/>
    <property type="evidence" value="ECO:0007669"/>
    <property type="project" value="UniProtKB-KW"/>
</dbReference>
<proteinExistence type="predicted"/>
<dbReference type="InterPro" id="IPR036409">
    <property type="entry name" value="Aldolase_II/adducin_N_sf"/>
</dbReference>
<dbReference type="EMBL" id="WMBA01000003">
    <property type="protein sequence ID" value="MTD53026.1"/>
    <property type="molecule type" value="Genomic_DNA"/>
</dbReference>
<reference evidence="5 6" key="1">
    <citation type="submission" date="2019-11" db="EMBL/GenBank/DDBJ databases">
        <title>Draft genome of Amycolatopsis RM579.</title>
        <authorList>
            <person name="Duangmal K."/>
            <person name="Mingma R."/>
        </authorList>
    </citation>
    <scope>NUCLEOTIDE SEQUENCE [LARGE SCALE GENOMIC DNA]</scope>
    <source>
        <strain evidence="5 6">RM579</strain>
    </source>
</reference>
<evidence type="ECO:0000313" key="5">
    <source>
        <dbReference type="EMBL" id="MTD53026.1"/>
    </source>
</evidence>
<evidence type="ECO:0000256" key="3">
    <source>
        <dbReference type="SAM" id="MobiDB-lite"/>
    </source>
</evidence>
<keyword evidence="6" id="KW-1185">Reference proteome</keyword>
<sequence length="211" mass="22790">MSRSGLVISTAGNASIRIDDDLVAISPSRLPYDSMQASDICLVHLNGALIDGHPHPSSEMQLHLDIYRATDARAVVHTHSKAAAVVSTVADQLPAIHYYINQLGGAPIRVAPYFTFGTKELANAVVAALRGRTGALMANHGAVAIGDTVDEAYSRATVLEWLCEVWCSAQTLGTPRLLSDEQLQDAERRRERSVYEQMQAERAPRSSAPAN</sequence>
<gene>
    <name evidence="5" type="ORF">GKO32_03400</name>
</gene>
<dbReference type="InterPro" id="IPR001303">
    <property type="entry name" value="Aldolase_II/adducin_N"/>
</dbReference>
<feature type="region of interest" description="Disordered" evidence="3">
    <location>
        <begin position="182"/>
        <end position="211"/>
    </location>
</feature>
<feature type="compositionally biased region" description="Basic and acidic residues" evidence="3">
    <location>
        <begin position="185"/>
        <end position="194"/>
    </location>
</feature>
<dbReference type="PANTHER" id="PTHR22789">
    <property type="entry name" value="FUCULOSE PHOSPHATE ALDOLASE"/>
    <property type="match status" value="1"/>
</dbReference>